<accession>A0A4P9YYU0</accession>
<feature type="transmembrane region" description="Helical" evidence="2">
    <location>
        <begin position="565"/>
        <end position="581"/>
    </location>
</feature>
<evidence type="ECO:0000313" key="4">
    <source>
        <dbReference type="EMBL" id="RKP24742.1"/>
    </source>
</evidence>
<dbReference type="Proteomes" id="UP000278143">
    <property type="component" value="Unassembled WGS sequence"/>
</dbReference>
<feature type="transmembrane region" description="Helical" evidence="2">
    <location>
        <begin position="588"/>
        <end position="607"/>
    </location>
</feature>
<dbReference type="Gene3D" id="1.20.120.1770">
    <property type="match status" value="1"/>
</dbReference>
<feature type="compositionally biased region" description="Pro residues" evidence="1">
    <location>
        <begin position="127"/>
        <end position="137"/>
    </location>
</feature>
<gene>
    <name evidence="4" type="ORF">SYNPS1DRAFT_29507</name>
</gene>
<dbReference type="Pfam" id="PF10348">
    <property type="entry name" value="DUF2427"/>
    <property type="match status" value="1"/>
</dbReference>
<dbReference type="PANTHER" id="PTHR31685:SF3">
    <property type="entry name" value="INTEGRAL MEMBRANE PROTEIN (AFU_ORTHOLOGUE AFUA_6G12730)"/>
    <property type="match status" value="1"/>
</dbReference>
<evidence type="ECO:0000256" key="1">
    <source>
        <dbReference type="SAM" id="MobiDB-lite"/>
    </source>
</evidence>
<feature type="compositionally biased region" description="Basic and acidic residues" evidence="1">
    <location>
        <begin position="286"/>
        <end position="296"/>
    </location>
</feature>
<feature type="compositionally biased region" description="Low complexity" evidence="1">
    <location>
        <begin position="51"/>
        <end position="82"/>
    </location>
</feature>
<proteinExistence type="predicted"/>
<feature type="domain" description="DUF2427" evidence="3">
    <location>
        <begin position="331"/>
        <end position="427"/>
    </location>
</feature>
<feature type="transmembrane region" description="Helical" evidence="2">
    <location>
        <begin position="671"/>
        <end position="689"/>
    </location>
</feature>
<evidence type="ECO:0000313" key="5">
    <source>
        <dbReference type="Proteomes" id="UP000278143"/>
    </source>
</evidence>
<reference evidence="5" key="1">
    <citation type="journal article" date="2018" name="Nat. Microbiol.">
        <title>Leveraging single-cell genomics to expand the fungal tree of life.</title>
        <authorList>
            <person name="Ahrendt S.R."/>
            <person name="Quandt C.A."/>
            <person name="Ciobanu D."/>
            <person name="Clum A."/>
            <person name="Salamov A."/>
            <person name="Andreopoulos B."/>
            <person name="Cheng J.F."/>
            <person name="Woyke T."/>
            <person name="Pelin A."/>
            <person name="Henrissat B."/>
            <person name="Reynolds N.K."/>
            <person name="Benny G.L."/>
            <person name="Smith M.E."/>
            <person name="James T.Y."/>
            <person name="Grigoriev I.V."/>
        </authorList>
    </citation>
    <scope>NUCLEOTIDE SEQUENCE [LARGE SCALE GENOMIC DNA]</scope>
    <source>
        <strain evidence="5">Benny S71-1</strain>
    </source>
</reference>
<evidence type="ECO:0000259" key="3">
    <source>
        <dbReference type="Pfam" id="PF10348"/>
    </source>
</evidence>
<feature type="transmembrane region" description="Helical" evidence="2">
    <location>
        <begin position="613"/>
        <end position="632"/>
    </location>
</feature>
<keyword evidence="2" id="KW-0472">Membrane</keyword>
<name>A0A4P9YYU0_9FUNG</name>
<keyword evidence="5" id="KW-1185">Reference proteome</keyword>
<dbReference type="PANTHER" id="PTHR31685">
    <property type="entry name" value="INTEGRAL MEMBRANE PROTEIN (AFU_ORTHOLOGUE AFUA_6G12730)-RELATED"/>
    <property type="match status" value="1"/>
</dbReference>
<feature type="non-terminal residue" evidence="4">
    <location>
        <position position="1"/>
    </location>
</feature>
<feature type="region of interest" description="Disordered" evidence="1">
    <location>
        <begin position="1"/>
        <end position="90"/>
    </location>
</feature>
<feature type="compositionally biased region" description="Low complexity" evidence="1">
    <location>
        <begin position="109"/>
        <end position="126"/>
    </location>
</feature>
<dbReference type="EMBL" id="KZ990058">
    <property type="protein sequence ID" value="RKP24742.1"/>
    <property type="molecule type" value="Genomic_DNA"/>
</dbReference>
<feature type="compositionally biased region" description="Pro residues" evidence="1">
    <location>
        <begin position="19"/>
        <end position="36"/>
    </location>
</feature>
<feature type="compositionally biased region" description="Low complexity" evidence="1">
    <location>
        <begin position="219"/>
        <end position="234"/>
    </location>
</feature>
<feature type="compositionally biased region" description="Polar residues" evidence="1">
    <location>
        <begin position="153"/>
        <end position="165"/>
    </location>
</feature>
<dbReference type="AlphaFoldDB" id="A0A4P9YYU0"/>
<protein>
    <recommendedName>
        <fullName evidence="3">DUF2427 domain-containing protein</fullName>
    </recommendedName>
</protein>
<evidence type="ECO:0000256" key="2">
    <source>
        <dbReference type="SAM" id="Phobius"/>
    </source>
</evidence>
<keyword evidence="2" id="KW-0812">Transmembrane</keyword>
<organism evidence="4 5">
    <name type="scientific">Syncephalis pseudoplumigaleata</name>
    <dbReference type="NCBI Taxonomy" id="1712513"/>
    <lineage>
        <taxon>Eukaryota</taxon>
        <taxon>Fungi</taxon>
        <taxon>Fungi incertae sedis</taxon>
        <taxon>Zoopagomycota</taxon>
        <taxon>Zoopagomycotina</taxon>
        <taxon>Zoopagomycetes</taxon>
        <taxon>Zoopagales</taxon>
        <taxon>Piptocephalidaceae</taxon>
        <taxon>Syncephalis</taxon>
    </lineage>
</organism>
<dbReference type="OrthoDB" id="4005299at2759"/>
<keyword evidence="2" id="KW-1133">Transmembrane helix</keyword>
<feature type="transmembrane region" description="Helical" evidence="2">
    <location>
        <begin position="331"/>
        <end position="352"/>
    </location>
</feature>
<feature type="transmembrane region" description="Helical" evidence="2">
    <location>
        <begin position="709"/>
        <end position="731"/>
    </location>
</feature>
<feature type="transmembrane region" description="Helical" evidence="2">
    <location>
        <begin position="359"/>
        <end position="378"/>
    </location>
</feature>
<dbReference type="InterPro" id="IPR018825">
    <property type="entry name" value="DUF2427"/>
</dbReference>
<feature type="transmembrane region" description="Helical" evidence="2">
    <location>
        <begin position="471"/>
        <end position="492"/>
    </location>
</feature>
<feature type="region of interest" description="Disordered" evidence="1">
    <location>
        <begin position="109"/>
        <end position="301"/>
    </location>
</feature>
<feature type="transmembrane region" description="Helical" evidence="2">
    <location>
        <begin position="542"/>
        <end position="559"/>
    </location>
</feature>
<feature type="transmembrane region" description="Helical" evidence="2">
    <location>
        <begin position="405"/>
        <end position="424"/>
    </location>
</feature>
<feature type="compositionally biased region" description="Low complexity" evidence="1">
    <location>
        <begin position="166"/>
        <end position="212"/>
    </location>
</feature>
<feature type="transmembrane region" description="Helical" evidence="2">
    <location>
        <begin position="512"/>
        <end position="530"/>
    </location>
</feature>
<feature type="compositionally biased region" description="Low complexity" evidence="1">
    <location>
        <begin position="138"/>
        <end position="152"/>
    </location>
</feature>
<sequence>YSSSLACVASLGQGAQQPAPVPAPVPRTSGPVPPPATASSKPAPTGPVAPAPTSSANASTPRTTAAPPTPAAAAVPTSKASTNNGSSASTKNAAAIGVPIPANVLVQSPAATPASSSPTPVAKPVSAPTPPPPPPPAAASSSPSSPSSSSVPRSGSNAQPQNQSQAPVSSSTPKPTPTATTTTTTTTPPPNANAQQQNTSTASSTSTQNAASSPPPANPVSSPTSSSSSSSPAAAAPPPPQAKATNAASPTSAQTPAATQVQITPTKPAFVREKEEVETSTGTDIVSDKGKKDSKDGGVNVGLKLTSSQPYTNDELANAARLGRLLGNPYITWHIALMLVAYVGLLPVGVAFGRSRHRWHIPLQLAMVVCASIGYYLAFRHHDHGTSQRHGHHSTKRFFEKAPHVWLGILLLWLLALQTALGVMRKLLKMRWPDRDDNDNGDDDGAISQHARPLARMMRTLSSALSVCHRWLGGMHVFVVYLQILLGVVKMGHFCQADAARACWERYTIGSLLWWLAAVQLLALMAPRLFGRQWARRPWDMAALLLSGMILLASGYAYGELRPFGVIWMAGGIAGLLAHALKHDRLRHVRPVPLLMFAVTGSMLIYYGDALTVVAGLCVIGASMLSATADWMGGRRRRRHRSPYQHITGGHRMTKKRPRLCGHILLPSTRAMLRLAAAAGFLWSGILVMSSTEEWRRFLAMHGLHTATLLLLLGALSTLSMASILSLGALVSERTVAGAGRAQHSASTIALLPMRSSH</sequence>
<feature type="compositionally biased region" description="Low complexity" evidence="1">
    <location>
        <begin position="242"/>
        <end position="260"/>
    </location>
</feature>